<dbReference type="GO" id="GO:0033617">
    <property type="term" value="P:mitochondrial respiratory chain complex IV assembly"/>
    <property type="evidence" value="ECO:0007669"/>
    <property type="project" value="TreeGrafter"/>
</dbReference>
<dbReference type="PANTHER" id="PTHR21107:SF2">
    <property type="entry name" value="CYTOCHROME C OXIDASE ASSEMBLY PROTEIN COX19"/>
    <property type="match status" value="1"/>
</dbReference>
<dbReference type="GO" id="GO:0005758">
    <property type="term" value="C:mitochondrial intermembrane space"/>
    <property type="evidence" value="ECO:0007669"/>
    <property type="project" value="TreeGrafter"/>
</dbReference>
<dbReference type="GeneID" id="105368935"/>
<evidence type="ECO:0000256" key="4">
    <source>
        <dbReference type="ARBA" id="ARBA00038223"/>
    </source>
</evidence>
<evidence type="ECO:0000256" key="2">
    <source>
        <dbReference type="ARBA" id="ARBA00022490"/>
    </source>
</evidence>
<sequence>MSLIFGKKLLKPTPPEKGNFPLDHEAVCRKFMAKYLQCLLEKNNHASECKDISKSYLKCRMDNDLMIRMDWSELGFDENTENNDESNATKSVEKKVEKKVEKNTGNKQ</sequence>
<dbReference type="PANTHER" id="PTHR21107">
    <property type="entry name" value="CYTOCHROME C OXIDASE ASSEMBLY PROTEIN COX19"/>
    <property type="match status" value="1"/>
</dbReference>
<keyword evidence="3" id="KW-1015">Disulfide bond</keyword>
<dbReference type="PROSITE" id="PS51808">
    <property type="entry name" value="CHCH"/>
    <property type="match status" value="1"/>
</dbReference>
<accession>A0AAJ7E3F1</accession>
<name>A0AAJ7E3F1_9HYME</name>
<reference evidence="7" key="1">
    <citation type="submission" date="2025-08" db="UniProtKB">
        <authorList>
            <consortium name="RefSeq"/>
        </authorList>
    </citation>
    <scope>IDENTIFICATION</scope>
</reference>
<dbReference type="KEGG" id="csol:105368935"/>
<organism evidence="6 7">
    <name type="scientific">Ceratosolen solmsi marchali</name>
    <dbReference type="NCBI Taxonomy" id="326594"/>
    <lineage>
        <taxon>Eukaryota</taxon>
        <taxon>Metazoa</taxon>
        <taxon>Ecdysozoa</taxon>
        <taxon>Arthropoda</taxon>
        <taxon>Hexapoda</taxon>
        <taxon>Insecta</taxon>
        <taxon>Pterygota</taxon>
        <taxon>Neoptera</taxon>
        <taxon>Endopterygota</taxon>
        <taxon>Hymenoptera</taxon>
        <taxon>Apocrita</taxon>
        <taxon>Proctotrupomorpha</taxon>
        <taxon>Chalcidoidea</taxon>
        <taxon>Agaonidae</taxon>
        <taxon>Agaoninae</taxon>
        <taxon>Ceratosolen</taxon>
    </lineage>
</organism>
<dbReference type="AlphaFoldDB" id="A0AAJ7E3F1"/>
<dbReference type="Proteomes" id="UP000695007">
    <property type="component" value="Unplaced"/>
</dbReference>
<gene>
    <name evidence="7" type="primary">LOC105368935</name>
</gene>
<evidence type="ECO:0000256" key="1">
    <source>
        <dbReference type="ARBA" id="ARBA00004496"/>
    </source>
</evidence>
<feature type="region of interest" description="Disordered" evidence="5">
    <location>
        <begin position="76"/>
        <end position="108"/>
    </location>
</feature>
<comment type="subcellular location">
    <subcellularLocation>
        <location evidence="1">Cytoplasm</location>
    </subcellularLocation>
</comment>
<evidence type="ECO:0000313" key="6">
    <source>
        <dbReference type="Proteomes" id="UP000695007"/>
    </source>
</evidence>
<evidence type="ECO:0000256" key="3">
    <source>
        <dbReference type="ARBA" id="ARBA00023157"/>
    </source>
</evidence>
<feature type="compositionally biased region" description="Basic and acidic residues" evidence="5">
    <location>
        <begin position="91"/>
        <end position="108"/>
    </location>
</feature>
<protein>
    <submittedName>
        <fullName evidence="7">Cytochrome c oxidase assembly protein COX19</fullName>
    </submittedName>
</protein>
<comment type="similarity">
    <text evidence="4">Belongs to the COX19 family.</text>
</comment>
<evidence type="ECO:0000256" key="5">
    <source>
        <dbReference type="SAM" id="MobiDB-lite"/>
    </source>
</evidence>
<evidence type="ECO:0000313" key="7">
    <source>
        <dbReference type="RefSeq" id="XP_011506424.1"/>
    </source>
</evidence>
<dbReference type="InterPro" id="IPR051383">
    <property type="entry name" value="COX19"/>
</dbReference>
<proteinExistence type="inferred from homology"/>
<keyword evidence="2" id="KW-0963">Cytoplasm</keyword>
<dbReference type="RefSeq" id="XP_011506424.1">
    <property type="nucleotide sequence ID" value="XM_011508122.1"/>
</dbReference>
<keyword evidence="6" id="KW-1185">Reference proteome</keyword>